<dbReference type="SUPFAM" id="SSF69318">
    <property type="entry name" value="Integrin alpha N-terminal domain"/>
    <property type="match status" value="1"/>
</dbReference>
<dbReference type="Pfam" id="PF03534">
    <property type="entry name" value="SpvB"/>
    <property type="match status" value="1"/>
</dbReference>
<feature type="domain" description="Teneurin-like YD-shell" evidence="6">
    <location>
        <begin position="1018"/>
        <end position="1115"/>
    </location>
</feature>
<feature type="domain" description="Bacterial toxin 23" evidence="5">
    <location>
        <begin position="1932"/>
        <end position="2071"/>
    </location>
</feature>
<accession>A0A644VJY3</accession>
<name>A0A644VJY3_9ZZZZ</name>
<evidence type="ECO:0000256" key="2">
    <source>
        <dbReference type="ARBA" id="ARBA00022525"/>
    </source>
</evidence>
<dbReference type="GO" id="GO:0005576">
    <property type="term" value="C:extracellular region"/>
    <property type="evidence" value="ECO:0007669"/>
    <property type="project" value="UniProtKB-SubCell"/>
</dbReference>
<proteinExistence type="predicted"/>
<dbReference type="InterPro" id="IPR003284">
    <property type="entry name" value="Sal_SpvB"/>
</dbReference>
<evidence type="ECO:0000256" key="4">
    <source>
        <dbReference type="ARBA" id="ARBA00023026"/>
    </source>
</evidence>
<keyword evidence="2" id="KW-0964">Secreted</keyword>
<organism evidence="7">
    <name type="scientific">bioreactor metagenome</name>
    <dbReference type="NCBI Taxonomy" id="1076179"/>
    <lineage>
        <taxon>unclassified sequences</taxon>
        <taxon>metagenomes</taxon>
        <taxon>ecological metagenomes</taxon>
    </lineage>
</organism>
<comment type="caution">
    <text evidence="7">The sequence shown here is derived from an EMBL/GenBank/DDBJ whole genome shotgun (WGS) entry which is preliminary data.</text>
</comment>
<dbReference type="Gene3D" id="2.180.10.10">
    <property type="entry name" value="RHS repeat-associated core"/>
    <property type="match status" value="2"/>
</dbReference>
<dbReference type="InterPro" id="IPR006530">
    <property type="entry name" value="YD"/>
</dbReference>
<evidence type="ECO:0000256" key="3">
    <source>
        <dbReference type="ARBA" id="ARBA00022737"/>
    </source>
</evidence>
<dbReference type="Gene3D" id="2.40.128.340">
    <property type="match status" value="1"/>
</dbReference>
<dbReference type="PANTHER" id="PTHR32305:SF15">
    <property type="entry name" value="PROTEIN RHSA-RELATED"/>
    <property type="match status" value="1"/>
</dbReference>
<dbReference type="InterPro" id="IPR050708">
    <property type="entry name" value="T6SS_VgrG/RHS"/>
</dbReference>
<dbReference type="InterPro" id="IPR022385">
    <property type="entry name" value="Rhs_assc_core"/>
</dbReference>
<reference evidence="7" key="1">
    <citation type="submission" date="2019-08" db="EMBL/GenBank/DDBJ databases">
        <authorList>
            <person name="Kucharzyk K."/>
            <person name="Murdoch R.W."/>
            <person name="Higgins S."/>
            <person name="Loffler F."/>
        </authorList>
    </citation>
    <scope>NUCLEOTIDE SEQUENCE</scope>
</reference>
<feature type="domain" description="Teneurin-like YD-shell" evidence="6">
    <location>
        <begin position="1719"/>
        <end position="1830"/>
    </location>
</feature>
<evidence type="ECO:0000313" key="7">
    <source>
        <dbReference type="EMBL" id="MPL91714.1"/>
    </source>
</evidence>
<dbReference type="Pfam" id="PF25023">
    <property type="entry name" value="TEN_YD-shell"/>
    <property type="match status" value="2"/>
</dbReference>
<evidence type="ECO:0000256" key="1">
    <source>
        <dbReference type="ARBA" id="ARBA00004613"/>
    </source>
</evidence>
<keyword evidence="3" id="KW-0677">Repeat</keyword>
<dbReference type="InterPro" id="IPR056823">
    <property type="entry name" value="TEN-like_YD-shell"/>
</dbReference>
<evidence type="ECO:0000259" key="6">
    <source>
        <dbReference type="Pfam" id="PF25023"/>
    </source>
</evidence>
<dbReference type="PANTHER" id="PTHR32305">
    <property type="match status" value="1"/>
</dbReference>
<evidence type="ECO:0000259" key="5">
    <source>
        <dbReference type="Pfam" id="PF15528"/>
    </source>
</evidence>
<dbReference type="Pfam" id="PF15528">
    <property type="entry name" value="Ntox23"/>
    <property type="match status" value="1"/>
</dbReference>
<sequence>MPHPYKYIFLSIVFCSWVLLSKGQDRENTYESGFSNSRYEISVENGDTLYSFIPEIWDLRPVTENKDRNNKETSAITGKSSVYGGGYMDLSHIPESYAVDKSKDIGEIAINQSSANGALGYSVPIEAYKAPNGVNPNIQLVYNSMSGNGIAGYGWQIGGLSVIAAVNSNYYFEGKPSPAKGDVSGAFVLDGQRLIDLKTGNSSEKYFQTEQGFIKVTAYLTGTIIRYFNVYYPNGSVATYGYEGNYSKKVLYPLTKVKDISGNIINYTYTETYNVYYVSEINYGGREGSNPISNYAKISFSYENRSDYATSYIDGLGISQNKRLKGINTYFNGQLLFTYNLTYTNAVSSMLTQIECSSNGKSLNPLRFYYGENNQLAGFYKNSQILTSYFNNASAPDLILTKGKFNSYSYDDGLISYPNFNTYGIIAKKKNIFGTVIAWQYGSTYSPDQSLLVYPDLPSGFTSIPTSLTTESGFLLLSAMDVDGDGKDELVKMNSSHVGSSGETITYKVYDLETYLGYSSCTLRYSFSGNYGYVTNWSDLYSPIRKAVLTGDFLGNGKQTILTINYNKTIRDKTVPSWATLVDFDSRSKSALFDKVCFSLDLTDQVFVMDFDGDGKADICRKTLGSTRIYTFDLNTGYLVEIASYGPINTNNRQMLFGDVNGDGMTDITISPEQESGNTWTVYYSTGSGFITQTMTSASYGADTKFILQDMNGDGKPDLVVNNNGTLQIYPNTNGRLTNTPESQTINLTGGAQAFLIPGNTETGYKMSQLFSIYNHALDAITFNRNLSTEQLLTGVVTSTGIVNKHQYASILLNNYNSIYHKGATCTYPYRGLSGNVYLHAYSESFLSGNSIAATSAKYTRGMIDLRGKGFLGFEQVQVRDEKRNTTTTQVFNPVNFGTLTSIDSPAASASFLYNVSVATNKIAKITLYKKTETDKLANTSVTSTYSYDSYGNPVYENKNYGNGLMVTTNSSYHNDNTGTPYKLGLLYQQITTTSRNGQSSTEKMYIPVFNFGLPVVVIRSKDNNQVSEVVNTYQNGLITKESHKSFTATTRVETSYSYDSFGRLSRKTNPLGLYEDYAYDTKGRLASITDHKNNVTEFSYDHWGRKISTTMPDGVIKTVNLQWIGIGGNEQGTAGLYGGTGDEYDEDMVFSAPMSAGGTITASNSITLSPGFTYSAANGGNLQLRIDRTANVSPPPSGSGSSGEGDYMYLVTSRATGFPATQRYIDALGREVRAGSMRFDGNYLYVDKEYDDYGRLSRVSLPFKSGLPGQWNTYTYDDYDRLLTVSYASGKTDSYSYSGLSVTSTIDGVTKTTTKDAAGKVISVTDPAGTITYNLRPDGQPSSIVAPGNITTCFQYDIYGRQTGLTDPSAGTLTYTYDAAGNRNSQTDSRGKVTNTTYDAYNRPIQKEIVGELVTNYTYNSDGQLSTISSNNGTAKIYTYDGLMRLTSEKEIVPDGKYLQKVFNYSTGVTSSISYSTQNGALATEHYNYSYGTLAEIKLNNTTSVWKLTGENDMGLATEAVTGSLTREYGYDSYGFPTSRTVKHGSATIQNFGYNIDSATGNLNWRKDNTRNLQENFTYDNLNRLTGFGGNTITYDVTGNITNHTAVGSFAYENTAMPYAVTAVTPYGTAIPLRDQDITYNGMQRPATISENSYTATFTYNDAGSRVKMHLSHNNATQLTRYYIGGQYELDSETGTERLYLGGDAYSAASVYVKEAGNWKIYYICRDYLGSITHVVNADGSLKQELSCDPWGRLRNPATQQVYAVGSEPVLFLGRGYTGHEHLTVFGLINMNARLYDPALGRFLSPDPYVQEMDFSQNYNRYSYCLNNPLRYSDPSGEIFQKFFHWLFYSDAGYEFQKIFSPIALHIVDVEGSDINGKGYEVSWGVPKLIPLSYRKHYGEVTYTSYYDGSIVGKVTHKGGEWALNGYMFGIPASLTYSGTTFHSDGFTDQTTNMITFGNPFVNIKYENDYMFGIELPGVPKGDSDSHRTVALQINVGPFSAGMNIFTGKPGINKKNDENVTLINGHLTYVANSTGDPDEYRAGIFYVGFGSKRKGINSEKLRALVQNGIHFFTGDPYFRMLDRPTTSYWYNGYSSGTTLW</sequence>
<dbReference type="GO" id="GO:0005737">
    <property type="term" value="C:cytoplasm"/>
    <property type="evidence" value="ECO:0007669"/>
    <property type="project" value="InterPro"/>
</dbReference>
<keyword evidence="4" id="KW-0843">Virulence</keyword>
<comment type="subcellular location">
    <subcellularLocation>
        <location evidence="1">Secreted</location>
    </subcellularLocation>
</comment>
<protein>
    <submittedName>
        <fullName evidence="7">Uncharacterized protein</fullName>
    </submittedName>
</protein>
<dbReference type="NCBIfam" id="TIGR01643">
    <property type="entry name" value="YD_repeat_2x"/>
    <property type="match status" value="2"/>
</dbReference>
<gene>
    <name evidence="7" type="ORF">SDC9_37790</name>
</gene>
<dbReference type="InterPro" id="IPR028994">
    <property type="entry name" value="Integrin_alpha_N"/>
</dbReference>
<dbReference type="NCBIfam" id="TIGR03696">
    <property type="entry name" value="Rhs_assc_core"/>
    <property type="match status" value="1"/>
</dbReference>
<dbReference type="InterPro" id="IPR029115">
    <property type="entry name" value="Ntox23"/>
</dbReference>
<dbReference type="EMBL" id="VSSQ01000337">
    <property type="protein sequence ID" value="MPL91714.1"/>
    <property type="molecule type" value="Genomic_DNA"/>
</dbReference>